<dbReference type="InterPro" id="IPR011060">
    <property type="entry name" value="RibuloseP-bd_barrel"/>
</dbReference>
<dbReference type="PANTHER" id="PTHR43090">
    <property type="entry name" value="1-(5-PHOSPHORIBOSYL)-5-[(5-PHOSPHORIBOSYLAMINO)METHYLIDENEAMINO] IMIDAZOLE-4-CARBOXAMIDE ISOMERASE"/>
    <property type="match status" value="1"/>
</dbReference>
<dbReference type="EMBL" id="JACOPQ010000002">
    <property type="protein sequence ID" value="MBC5735958.1"/>
    <property type="molecule type" value="Genomic_DNA"/>
</dbReference>
<dbReference type="SUPFAM" id="SSF51366">
    <property type="entry name" value="Ribulose-phoshate binding barrel"/>
    <property type="match status" value="1"/>
</dbReference>
<evidence type="ECO:0000256" key="11">
    <source>
        <dbReference type="ARBA" id="ARBA00030547"/>
    </source>
</evidence>
<dbReference type="GO" id="GO:0000105">
    <property type="term" value="P:L-histidine biosynthetic process"/>
    <property type="evidence" value="ECO:0007669"/>
    <property type="project" value="UniProtKB-UniRule"/>
</dbReference>
<keyword evidence="8 12" id="KW-0028">Amino-acid biosynthesis</keyword>
<proteinExistence type="inferred from homology"/>
<comment type="catalytic activity">
    <reaction evidence="1 12 14">
        <text>1-(5-phospho-beta-D-ribosyl)-5-[(5-phospho-beta-D-ribosylamino)methylideneamino]imidazole-4-carboxamide = 5-[(5-phospho-1-deoxy-D-ribulos-1-ylimino)methylamino]-1-(5-phospho-beta-D-ribosyl)imidazole-4-carboxamide</text>
        <dbReference type="Rhea" id="RHEA:15469"/>
        <dbReference type="ChEBI" id="CHEBI:58435"/>
        <dbReference type="ChEBI" id="CHEBI:58525"/>
        <dbReference type="EC" id="5.3.1.16"/>
    </reaction>
</comment>
<dbReference type="FunFam" id="3.20.20.70:FF:000009">
    <property type="entry name" value="1-(5-phosphoribosyl)-5-[(5-phosphoribosylamino)methylideneamino] imidazole-4-carboxamide isomerase"/>
    <property type="match status" value="1"/>
</dbReference>
<evidence type="ECO:0000313" key="15">
    <source>
        <dbReference type="EMBL" id="MBC5735958.1"/>
    </source>
</evidence>
<evidence type="ECO:0000256" key="13">
    <source>
        <dbReference type="RuleBase" id="RU003657"/>
    </source>
</evidence>
<dbReference type="UniPathway" id="UPA00031">
    <property type="reaction ID" value="UER00009"/>
</dbReference>
<dbReference type="InterPro" id="IPR044524">
    <property type="entry name" value="Isoase_HisA-like"/>
</dbReference>
<dbReference type="RefSeq" id="WP_186918406.1">
    <property type="nucleotide sequence ID" value="NZ_JACOPQ010000002.1"/>
</dbReference>
<dbReference type="InterPro" id="IPR006063">
    <property type="entry name" value="HisA_bact_arch"/>
</dbReference>
<gene>
    <name evidence="12 15" type="primary">hisA</name>
    <name evidence="15" type="ORF">H8S62_02880</name>
</gene>
<dbReference type="AlphaFoldDB" id="A0A8J6J958"/>
<evidence type="ECO:0000256" key="5">
    <source>
        <dbReference type="ARBA" id="ARBA00012550"/>
    </source>
</evidence>
<reference evidence="15" key="1">
    <citation type="submission" date="2020-08" db="EMBL/GenBank/DDBJ databases">
        <title>Genome public.</title>
        <authorList>
            <person name="Liu C."/>
            <person name="Sun Q."/>
        </authorList>
    </citation>
    <scope>NUCLEOTIDE SEQUENCE</scope>
    <source>
        <strain evidence="15">NSJ-52</strain>
    </source>
</reference>
<dbReference type="Gene3D" id="3.20.20.70">
    <property type="entry name" value="Aldolase class I"/>
    <property type="match status" value="1"/>
</dbReference>
<dbReference type="NCBIfam" id="TIGR00007">
    <property type="entry name" value="1-(5-phosphoribosyl)-5-[(5-phosphoribosylamino)methylideneamino]imidazole-4-carboxamide isomerase"/>
    <property type="match status" value="1"/>
</dbReference>
<keyword evidence="16" id="KW-1185">Reference proteome</keyword>
<evidence type="ECO:0000256" key="4">
    <source>
        <dbReference type="ARBA" id="ARBA00009667"/>
    </source>
</evidence>
<dbReference type="GO" id="GO:0000162">
    <property type="term" value="P:L-tryptophan biosynthetic process"/>
    <property type="evidence" value="ECO:0007669"/>
    <property type="project" value="TreeGrafter"/>
</dbReference>
<evidence type="ECO:0000256" key="7">
    <source>
        <dbReference type="ARBA" id="ARBA00022490"/>
    </source>
</evidence>
<dbReference type="GO" id="GO:0003949">
    <property type="term" value="F:1-(5-phosphoribosyl)-5-[(5-phosphoribosylamino)methylideneamino]imidazole-4-carboxamide isomerase activity"/>
    <property type="evidence" value="ECO:0007669"/>
    <property type="project" value="UniProtKB-UniRule"/>
</dbReference>
<comment type="subcellular location">
    <subcellularLocation>
        <location evidence="2 12 14">Cytoplasm</location>
    </subcellularLocation>
</comment>
<keyword evidence="9 12" id="KW-0368">Histidine biosynthesis</keyword>
<dbReference type="Pfam" id="PF00977">
    <property type="entry name" value="His_biosynth"/>
    <property type="match status" value="1"/>
</dbReference>
<evidence type="ECO:0000256" key="1">
    <source>
        <dbReference type="ARBA" id="ARBA00000901"/>
    </source>
</evidence>
<keyword evidence="10 12" id="KW-0413">Isomerase</keyword>
<dbReference type="Proteomes" id="UP000607645">
    <property type="component" value="Unassembled WGS sequence"/>
</dbReference>
<dbReference type="HAMAP" id="MF_01014">
    <property type="entry name" value="HisA"/>
    <property type="match status" value="1"/>
</dbReference>
<feature type="active site" description="Proton donor" evidence="12">
    <location>
        <position position="129"/>
    </location>
</feature>
<evidence type="ECO:0000256" key="10">
    <source>
        <dbReference type="ARBA" id="ARBA00023235"/>
    </source>
</evidence>
<evidence type="ECO:0000256" key="2">
    <source>
        <dbReference type="ARBA" id="ARBA00004496"/>
    </source>
</evidence>
<dbReference type="InterPro" id="IPR023016">
    <property type="entry name" value="HisA/PriA"/>
</dbReference>
<dbReference type="InterPro" id="IPR013785">
    <property type="entry name" value="Aldolase_TIM"/>
</dbReference>
<evidence type="ECO:0000313" key="16">
    <source>
        <dbReference type="Proteomes" id="UP000607645"/>
    </source>
</evidence>
<feature type="active site" description="Proton acceptor" evidence="12">
    <location>
        <position position="8"/>
    </location>
</feature>
<organism evidence="15 16">
    <name type="scientific">Lawsonibacter faecis</name>
    <dbReference type="NCBI Taxonomy" id="2763052"/>
    <lineage>
        <taxon>Bacteria</taxon>
        <taxon>Bacillati</taxon>
        <taxon>Bacillota</taxon>
        <taxon>Clostridia</taxon>
        <taxon>Eubacteriales</taxon>
        <taxon>Oscillospiraceae</taxon>
        <taxon>Lawsonibacter</taxon>
    </lineage>
</organism>
<evidence type="ECO:0000256" key="9">
    <source>
        <dbReference type="ARBA" id="ARBA00023102"/>
    </source>
</evidence>
<comment type="pathway">
    <text evidence="3 12 14">Amino-acid biosynthesis; L-histidine biosynthesis; L-histidine from 5-phospho-alpha-D-ribose 1-diphosphate: step 4/9.</text>
</comment>
<dbReference type="InterPro" id="IPR006062">
    <property type="entry name" value="His_biosynth"/>
</dbReference>
<comment type="similarity">
    <text evidence="4 12 13">Belongs to the HisA/HisF family.</text>
</comment>
<dbReference type="GO" id="GO:0005737">
    <property type="term" value="C:cytoplasm"/>
    <property type="evidence" value="ECO:0007669"/>
    <property type="project" value="UniProtKB-SubCell"/>
</dbReference>
<evidence type="ECO:0000256" key="3">
    <source>
        <dbReference type="ARBA" id="ARBA00005133"/>
    </source>
</evidence>
<evidence type="ECO:0000256" key="8">
    <source>
        <dbReference type="ARBA" id="ARBA00022605"/>
    </source>
</evidence>
<dbReference type="PANTHER" id="PTHR43090:SF2">
    <property type="entry name" value="1-(5-PHOSPHORIBOSYL)-5-[(5-PHOSPHORIBOSYLAMINO)METHYLIDENEAMINO] IMIDAZOLE-4-CARBOXAMIDE ISOMERASE"/>
    <property type="match status" value="1"/>
</dbReference>
<evidence type="ECO:0000256" key="6">
    <source>
        <dbReference type="ARBA" id="ARBA00018464"/>
    </source>
</evidence>
<comment type="caution">
    <text evidence="15">The sequence shown here is derived from an EMBL/GenBank/DDBJ whole genome shotgun (WGS) entry which is preliminary data.</text>
</comment>
<evidence type="ECO:0000256" key="14">
    <source>
        <dbReference type="RuleBase" id="RU003658"/>
    </source>
</evidence>
<evidence type="ECO:0000256" key="12">
    <source>
        <dbReference type="HAMAP-Rule" id="MF_01014"/>
    </source>
</evidence>
<sequence length="240" mass="25562">MILFPAIDLKDRKVVRLYKGNFGTVHQVAEEPLAVARSFYDAGARHIHMVDLDGARSGVRENFPLIYDVIRSSGLKVELGGGIKTELDVITVGESGADRLVIGSAAVANPALVQYALGLYGDRVAVGIDCLGGRVRTAGWEEDSGLDCLEFAKRMEDMGVGNIIFTDIATDGMLSGPSYEQLAALQRAVKCNITASGGVAGLDDIRRLRDMGLYAAIIGKAYYAGKIDLAEAVREAGPQA</sequence>
<accession>A0A8J6J958</accession>
<name>A0A8J6J958_9FIRM</name>
<dbReference type="CDD" id="cd04732">
    <property type="entry name" value="HisA"/>
    <property type="match status" value="1"/>
</dbReference>
<dbReference type="EC" id="5.3.1.16" evidence="5 12"/>
<protein>
    <recommendedName>
        <fullName evidence="6 12">1-(5-phosphoribosyl)-5-[(5-phosphoribosylamino)methylideneamino] imidazole-4-carboxamide isomerase</fullName>
        <ecNumber evidence="5 12">5.3.1.16</ecNumber>
    </recommendedName>
    <alternativeName>
        <fullName evidence="11 12">Phosphoribosylformimino-5-aminoimidazole carboxamide ribotide isomerase</fullName>
    </alternativeName>
</protein>
<keyword evidence="7 12" id="KW-0963">Cytoplasm</keyword>